<sequence length="122" mass="14507">MTKSPQKIFRSLDFTSFSEKPLVLLIKRDDLQMKEVEIWEHVLKWGLAQNPTLFLDPVTWTDEYFKMMKNTLRSCLPLVRFSSLSSEEFAQKVRPYKKLSEHQLYEDLLNSYLDPNIEPFTS</sequence>
<protein>
    <submittedName>
        <fullName evidence="1">BTB/POZ protein</fullName>
    </submittedName>
</protein>
<evidence type="ECO:0000313" key="2">
    <source>
        <dbReference type="Proteomes" id="UP000615446"/>
    </source>
</evidence>
<accession>A0A8H3MBQ1</accession>
<dbReference type="AlphaFoldDB" id="A0A8H3MBQ1"/>
<organism evidence="1 2">
    <name type="scientific">Rhizophagus clarus</name>
    <dbReference type="NCBI Taxonomy" id="94130"/>
    <lineage>
        <taxon>Eukaryota</taxon>
        <taxon>Fungi</taxon>
        <taxon>Fungi incertae sedis</taxon>
        <taxon>Mucoromycota</taxon>
        <taxon>Glomeromycotina</taxon>
        <taxon>Glomeromycetes</taxon>
        <taxon>Glomerales</taxon>
        <taxon>Glomeraceae</taxon>
        <taxon>Rhizophagus</taxon>
    </lineage>
</organism>
<dbReference type="Gene3D" id="1.25.40.420">
    <property type="match status" value="1"/>
</dbReference>
<dbReference type="Proteomes" id="UP000615446">
    <property type="component" value="Unassembled WGS sequence"/>
</dbReference>
<name>A0A8H3MBQ1_9GLOM</name>
<gene>
    <name evidence="1" type="ORF">RCL2_002751500</name>
</gene>
<proteinExistence type="predicted"/>
<reference evidence="1" key="1">
    <citation type="submission" date="2019-10" db="EMBL/GenBank/DDBJ databases">
        <title>Conservation and host-specific expression of non-tandemly repeated heterogenous ribosome RNA gene in arbuscular mycorrhizal fungi.</title>
        <authorList>
            <person name="Maeda T."/>
            <person name="Kobayashi Y."/>
            <person name="Nakagawa T."/>
            <person name="Ezawa T."/>
            <person name="Yamaguchi K."/>
            <person name="Bino T."/>
            <person name="Nishimoto Y."/>
            <person name="Shigenobu S."/>
            <person name="Kawaguchi M."/>
        </authorList>
    </citation>
    <scope>NUCLEOTIDE SEQUENCE</scope>
    <source>
        <strain evidence="1">HR1</strain>
    </source>
</reference>
<dbReference type="EMBL" id="BLAL01000297">
    <property type="protein sequence ID" value="GET01087.1"/>
    <property type="molecule type" value="Genomic_DNA"/>
</dbReference>
<comment type="caution">
    <text evidence="1">The sequence shown here is derived from an EMBL/GenBank/DDBJ whole genome shotgun (WGS) entry which is preliminary data.</text>
</comment>
<dbReference type="OrthoDB" id="2434560at2759"/>
<evidence type="ECO:0000313" key="1">
    <source>
        <dbReference type="EMBL" id="GET01087.1"/>
    </source>
</evidence>